<dbReference type="GeneID" id="66998951"/>
<evidence type="ECO:0000313" key="1">
    <source>
        <dbReference type="EMBL" id="GIJ81835.1"/>
    </source>
</evidence>
<reference evidence="1 2" key="1">
    <citation type="submission" date="2018-10" db="EMBL/GenBank/DDBJ databases">
        <title>Pan-genome distribution and transcriptional activeness of fungal secondary metabolism genes in Aspergillus section Fumigati.</title>
        <authorList>
            <person name="Takahashi H."/>
            <person name="Umemura M."/>
            <person name="Ninomiya A."/>
            <person name="Kusuya Y."/>
            <person name="Urayama S."/>
            <person name="Shimizu M."/>
            <person name="Watanabe A."/>
            <person name="Kamei K."/>
            <person name="Yaguchi T."/>
            <person name="Hagiwara D."/>
        </authorList>
    </citation>
    <scope>NUCLEOTIDE SEQUENCE [LARGE SCALE GENOMIC DNA]</scope>
    <source>
        <strain evidence="1 2">IFM 55266</strain>
    </source>
</reference>
<dbReference type="PANTHER" id="PTHR39599">
    <property type="entry name" value="GPI-ANCHORED PROTEIN (EUROFUNG)-RELATED-RELATED"/>
    <property type="match status" value="1"/>
</dbReference>
<dbReference type="RefSeq" id="XP_043152582.1">
    <property type="nucleotide sequence ID" value="XM_043296647.1"/>
</dbReference>
<dbReference type="AlphaFoldDB" id="A0A9P3EQN8"/>
<comment type="caution">
    <text evidence="1">The sequence shown here is derived from an EMBL/GenBank/DDBJ whole genome shotgun (WGS) entry which is preliminary data.</text>
</comment>
<organism evidence="1 2">
    <name type="scientific">Aspergillus pseudoviridinutans</name>
    <dbReference type="NCBI Taxonomy" id="1517512"/>
    <lineage>
        <taxon>Eukaryota</taxon>
        <taxon>Fungi</taxon>
        <taxon>Dikarya</taxon>
        <taxon>Ascomycota</taxon>
        <taxon>Pezizomycotina</taxon>
        <taxon>Eurotiomycetes</taxon>
        <taxon>Eurotiomycetidae</taxon>
        <taxon>Eurotiales</taxon>
        <taxon>Aspergillaceae</taxon>
        <taxon>Aspergillus</taxon>
        <taxon>Aspergillus subgen. Fumigati</taxon>
    </lineage>
</organism>
<dbReference type="OrthoDB" id="5410926at2759"/>
<sequence length="324" mass="33438">MWAGILRLAVGPDGPSHRPVAVAGMLVETVLEAQPAVDYGGIHHPRLALHFLTDLSVPKIRFKQKKFGRIEPLAARMKASLWITATFLASTVLSIETLPFSPPQFAETSKRAYDVLQILRRADNNCPGGYNPCTDLGHSDVCCRSDSICSRDAADNIACCPTGAKCTGSLTGTSTGTDTSFKFPGTTTATPTTTTNDATITGSTLTGAYPFIYVPTTFPNAGICSSYWSVCQSEYSQCTAALGGRYGVTVAGGGAGVTVAGGGATTAASVCSSLSQAACHGLNLAYCGTYATGGSSPNIAVSGRTSSLQDLVFGMVVGVAGMFI</sequence>
<dbReference type="EMBL" id="BHVY01000001">
    <property type="protein sequence ID" value="GIJ81835.1"/>
    <property type="molecule type" value="Genomic_DNA"/>
</dbReference>
<gene>
    <name evidence="1" type="ORF">Asppvi_000338</name>
</gene>
<proteinExistence type="predicted"/>
<evidence type="ECO:0000313" key="2">
    <source>
        <dbReference type="Proteomes" id="UP001043456"/>
    </source>
</evidence>
<keyword evidence="2" id="KW-1185">Reference proteome</keyword>
<evidence type="ECO:0008006" key="3">
    <source>
        <dbReference type="Google" id="ProtNLM"/>
    </source>
</evidence>
<accession>A0A9P3EQN8</accession>
<protein>
    <recommendedName>
        <fullName evidence="3">GPI anchored protein</fullName>
    </recommendedName>
</protein>
<dbReference type="PANTHER" id="PTHR39599:SF1">
    <property type="entry name" value="GPI-ANCHORED PROTEIN (EUROFUNG)"/>
    <property type="match status" value="1"/>
</dbReference>
<dbReference type="Proteomes" id="UP001043456">
    <property type="component" value="Unassembled WGS sequence"/>
</dbReference>
<name>A0A9P3EQN8_9EURO</name>